<dbReference type="Proteomes" id="UP001153636">
    <property type="component" value="Chromosome 11"/>
</dbReference>
<feature type="region of interest" description="Disordered" evidence="1">
    <location>
        <begin position="861"/>
        <end position="892"/>
    </location>
</feature>
<accession>A0A9P0G7S3</accession>
<organism evidence="2 3">
    <name type="scientific">Psylliodes chrysocephalus</name>
    <dbReference type="NCBI Taxonomy" id="3402493"/>
    <lineage>
        <taxon>Eukaryota</taxon>
        <taxon>Metazoa</taxon>
        <taxon>Ecdysozoa</taxon>
        <taxon>Arthropoda</taxon>
        <taxon>Hexapoda</taxon>
        <taxon>Insecta</taxon>
        <taxon>Pterygota</taxon>
        <taxon>Neoptera</taxon>
        <taxon>Endopterygota</taxon>
        <taxon>Coleoptera</taxon>
        <taxon>Polyphaga</taxon>
        <taxon>Cucujiformia</taxon>
        <taxon>Chrysomeloidea</taxon>
        <taxon>Chrysomelidae</taxon>
        <taxon>Galerucinae</taxon>
        <taxon>Alticini</taxon>
        <taxon>Psylliodes</taxon>
    </lineage>
</organism>
<feature type="compositionally biased region" description="Polar residues" evidence="1">
    <location>
        <begin position="40"/>
        <end position="58"/>
    </location>
</feature>
<gene>
    <name evidence="2" type="ORF">PSYICH_LOCUS2997</name>
</gene>
<protein>
    <submittedName>
        <fullName evidence="2">Uncharacterized protein</fullName>
    </submittedName>
</protein>
<feature type="region of interest" description="Disordered" evidence="1">
    <location>
        <begin position="147"/>
        <end position="176"/>
    </location>
</feature>
<dbReference type="AlphaFoldDB" id="A0A9P0G7S3"/>
<keyword evidence="3" id="KW-1185">Reference proteome</keyword>
<evidence type="ECO:0000313" key="2">
    <source>
        <dbReference type="EMBL" id="CAH1101091.1"/>
    </source>
</evidence>
<reference evidence="2" key="1">
    <citation type="submission" date="2022-01" db="EMBL/GenBank/DDBJ databases">
        <authorList>
            <person name="King R."/>
        </authorList>
    </citation>
    <scope>NUCLEOTIDE SEQUENCE</scope>
</reference>
<evidence type="ECO:0000256" key="1">
    <source>
        <dbReference type="SAM" id="MobiDB-lite"/>
    </source>
</evidence>
<proteinExistence type="predicted"/>
<feature type="compositionally biased region" description="Basic and acidic residues" evidence="1">
    <location>
        <begin position="861"/>
        <end position="877"/>
    </location>
</feature>
<feature type="region of interest" description="Disordered" evidence="1">
    <location>
        <begin position="306"/>
        <end position="329"/>
    </location>
</feature>
<sequence length="1111" mass="128742">MRKINILLLSLMVEHRMTRSSDSCINNVKLSLNCTKDYATSTNHSRRSNPYTSTNAASNPKRKPQQDKLSKFSKRASLDNVSTDPWGGQDHRNFFEGHSSLRRSRSLAISREDLFARLDHPEGQGGRRRSQLIPRAKLIDRTIRDNKRYKGLSADNLNSPDKPDRSQSRRNSAQTLQDFTSYQETLYFDKRQHRKNEPLYSYISLQNIHENSTQHDSLDSNYNNKSSIGNIYRVSYEDLPELSLPNYYPDARYDTDNTDNISLTDNISSLSLDNLSKVKWERTEYDSIPYDENIVLSTNKSLYEESKPRTIRNPTPYNENYGKINPNTKTCEHIPTPDKSIEETDSNLDEINLKIENISKTPELEVQESPVEVKDPPNNLIKTLLEVPGSEVDADQYKTVVSVESPADIPQTCKENKTHSHNYLREFLETQKGSKKPLQNFIAKKLSNLSRKNSKNNSNLAENQFHSLPDISISKNLRKCEKIDRKLRKCTNKNQLNDTSKENRFIINIGRHFDLTTDDKAPVDFELKIAKVPKKLKKQSNKDAEEQFLQAVKKLKDSLNENQINNEERNNMAMMYCQEECNKEFQEKIGTMKNYWNKVMSKDFADNEQDDKCRIVDVTTKVDEVKKKFEPTIEDNSTPNKVQITKQLFEQKTNEKSGKISPNIKESCSYFENKKPVYYNNDKFQSLCPNAVEIVDANNAIDTVDSNERSHKSLAQSDSVNTQPDFDHVRYKLVKSDLFQKKIFASNCEQECQFDDLIQYLQDYSFQELLVDNNIVIIEPIRSKVPYEPSACVKSMKNMSATLRNNQINNGNNKSSLNRRFFYHPIRVNKEVNEDELPSPDTVRQVRQLFEGKSDKATSCTKENDVTSIDPDKDRCSATDSNSNPSNISDFGSQENLYDSIDNEIYCEYVSEDIMKKIRERGTTVTYYGGRVVNRNTGQSVLTKNIMDEIKFNEKRCMECSNCRKKSEEDKDTYMGVKFKILKSNSCSSRLELVGTDVKDSKNKFISNYKNIAKQNNTRNINNKDSINEECVKEKYNEKNEINESIKKNMENSSHPKIIGEEMKLPESRVTQWKDMSDRSNQKIYNFFEYDKIKDKSRKIEEMEFEPYEVA</sequence>
<feature type="compositionally biased region" description="Polar residues" evidence="1">
    <location>
        <begin position="878"/>
        <end position="892"/>
    </location>
</feature>
<dbReference type="OrthoDB" id="6375147at2759"/>
<dbReference type="EMBL" id="OV651823">
    <property type="protein sequence ID" value="CAH1101091.1"/>
    <property type="molecule type" value="Genomic_DNA"/>
</dbReference>
<evidence type="ECO:0000313" key="3">
    <source>
        <dbReference type="Proteomes" id="UP001153636"/>
    </source>
</evidence>
<feature type="region of interest" description="Disordered" evidence="1">
    <location>
        <begin position="40"/>
        <end position="91"/>
    </location>
</feature>
<name>A0A9P0G7S3_9CUCU</name>